<organism evidence="4 5">
    <name type="scientific">Flavobacterium procerum</name>
    <dbReference type="NCBI Taxonomy" id="1455569"/>
    <lineage>
        <taxon>Bacteria</taxon>
        <taxon>Pseudomonadati</taxon>
        <taxon>Bacteroidota</taxon>
        <taxon>Flavobacteriia</taxon>
        <taxon>Flavobacteriales</taxon>
        <taxon>Flavobacteriaceae</taxon>
        <taxon>Flavobacterium</taxon>
    </lineage>
</organism>
<dbReference type="InterPro" id="IPR036291">
    <property type="entry name" value="NAD(P)-bd_dom_sf"/>
</dbReference>
<dbReference type="Proteomes" id="UP001589734">
    <property type="component" value="Unassembled WGS sequence"/>
</dbReference>
<protein>
    <submittedName>
        <fullName evidence="4">SDR family NAD(P)-dependent oxidoreductase</fullName>
    </submittedName>
</protein>
<dbReference type="PANTHER" id="PTHR43976">
    <property type="entry name" value="SHORT CHAIN DEHYDROGENASE"/>
    <property type="match status" value="1"/>
</dbReference>
<proteinExistence type="inferred from homology"/>
<dbReference type="CDD" id="cd05374">
    <property type="entry name" value="17beta-HSD-like_SDR_c"/>
    <property type="match status" value="1"/>
</dbReference>
<reference evidence="4 5" key="1">
    <citation type="submission" date="2024-09" db="EMBL/GenBank/DDBJ databases">
        <authorList>
            <person name="Sun Q."/>
            <person name="Mori K."/>
        </authorList>
    </citation>
    <scope>NUCLEOTIDE SEQUENCE [LARGE SCALE GENOMIC DNA]</scope>
    <source>
        <strain evidence="4 5">CGMCC 1.12926</strain>
    </source>
</reference>
<keyword evidence="2" id="KW-0560">Oxidoreductase</keyword>
<dbReference type="PANTHER" id="PTHR43976:SF16">
    <property type="entry name" value="SHORT-CHAIN DEHYDROGENASE_REDUCTASE FAMILY PROTEIN"/>
    <property type="match status" value="1"/>
</dbReference>
<accession>A0ABV6BUH6</accession>
<dbReference type="Gene3D" id="3.40.50.720">
    <property type="entry name" value="NAD(P)-binding Rossmann-like Domain"/>
    <property type="match status" value="1"/>
</dbReference>
<gene>
    <name evidence="4" type="ORF">ACFFLS_18770</name>
</gene>
<dbReference type="PRINTS" id="PR00080">
    <property type="entry name" value="SDRFAMILY"/>
</dbReference>
<dbReference type="InterPro" id="IPR002347">
    <property type="entry name" value="SDR_fam"/>
</dbReference>
<comment type="similarity">
    <text evidence="1 3">Belongs to the short-chain dehydrogenases/reductases (SDR) family.</text>
</comment>
<dbReference type="SUPFAM" id="SSF51735">
    <property type="entry name" value="NAD(P)-binding Rossmann-fold domains"/>
    <property type="match status" value="1"/>
</dbReference>
<dbReference type="PRINTS" id="PR00081">
    <property type="entry name" value="GDHRDH"/>
</dbReference>
<evidence type="ECO:0000313" key="5">
    <source>
        <dbReference type="Proteomes" id="UP001589734"/>
    </source>
</evidence>
<evidence type="ECO:0000256" key="1">
    <source>
        <dbReference type="ARBA" id="ARBA00006484"/>
    </source>
</evidence>
<dbReference type="InterPro" id="IPR051911">
    <property type="entry name" value="SDR_oxidoreductase"/>
</dbReference>
<name>A0ABV6BUH6_9FLAO</name>
<sequence>MKNKKVWLITGASQGMGFAAVRYLLSRDQTVIATTRDADKFDKSVRSNPKLEVISLDLTDDNAVKTAITAVSKKYGTIDMLINNAGYGFAGAIEEASEKEIANVLAVNVEATLRITRYVLPIMRKAGSGHIINLSSASGLVSSPGFGIYNAAKYAVEGFSEALYHEVKDLGIKVTIIEPGAFRTNFLDSSLAVSQNTISDYDATAGKFRNTLKNNNGNQPGDPERAVRIIAEISEMKNPPLRLLLGQDAYTRVTKKIGEMQAEIEQFKYMTLASGFTLN</sequence>
<evidence type="ECO:0000313" key="4">
    <source>
        <dbReference type="EMBL" id="MFC0079098.1"/>
    </source>
</evidence>
<comment type="caution">
    <text evidence="4">The sequence shown here is derived from an EMBL/GenBank/DDBJ whole genome shotgun (WGS) entry which is preliminary data.</text>
</comment>
<evidence type="ECO:0000256" key="2">
    <source>
        <dbReference type="ARBA" id="ARBA00023002"/>
    </source>
</evidence>
<dbReference type="RefSeq" id="WP_379682306.1">
    <property type="nucleotide sequence ID" value="NZ_JBHLYW010000013.1"/>
</dbReference>
<evidence type="ECO:0000256" key="3">
    <source>
        <dbReference type="RuleBase" id="RU000363"/>
    </source>
</evidence>
<dbReference type="EMBL" id="JBHLYW010000013">
    <property type="protein sequence ID" value="MFC0079098.1"/>
    <property type="molecule type" value="Genomic_DNA"/>
</dbReference>
<dbReference type="Pfam" id="PF00106">
    <property type="entry name" value="adh_short"/>
    <property type="match status" value="1"/>
</dbReference>
<keyword evidence="5" id="KW-1185">Reference proteome</keyword>